<feature type="transmembrane region" description="Helical" evidence="8">
    <location>
        <begin position="202"/>
        <end position="221"/>
    </location>
</feature>
<reference evidence="10 11" key="1">
    <citation type="submission" date="2014-10" db="EMBL/GenBank/DDBJ databases">
        <title>Genome sequence of Novosphingobium malaysiense MUSC 273(T).</title>
        <authorList>
            <person name="Lee L.-H."/>
        </authorList>
    </citation>
    <scope>NUCLEOTIDE SEQUENCE [LARGE SCALE GENOMIC DNA]</scope>
    <source>
        <strain evidence="10 11">MUSC 273</strain>
    </source>
</reference>
<proteinExistence type="inferred from homology"/>
<keyword evidence="4" id="KW-1003">Cell membrane</keyword>
<dbReference type="Proteomes" id="UP000031057">
    <property type="component" value="Unassembled WGS sequence"/>
</dbReference>
<feature type="transmembrane region" description="Helical" evidence="8">
    <location>
        <begin position="142"/>
        <end position="164"/>
    </location>
</feature>
<evidence type="ECO:0000256" key="2">
    <source>
        <dbReference type="ARBA" id="ARBA00008537"/>
    </source>
</evidence>
<sequence>MSGTMHAYPPEGRRRLITLFSLAAAFMTQLDATIANVALPHMQASTSASREQITWVLTSYIIMSAIFTPLSGWLASRFGRKRLFITSVVGFTVASMLCGMAANFEQLVLFRMLQGMMGAALLPMSQAILLDINPPERHGSAMATWGVGVILGPICGPILGGWLIEIFNWRWIFFINLPFGILSVLGLLAVLPAFEDENAVDLDFTGFALLAVAIGSFQLMLDRGQMLDWFESREIWIEAVLAATSFYLFMVHTLTTDRPFVNLAIFRDRNFAVGSVFGFFLGGLMFSVMAMTAPLLSDLMGYPAMLVGFAMAPRGVGTMIMMPVVGALVNRSDPRVLIVVGMVISGLSAAMMAGFSLHMDARLVELAGFVQGVGGAFLFVPITTVVFATIPAHLRNQGTAMNSLIRALGGSVWISVMQSLTIRNEASVHSRLVEGVRPDNPALAWRWPDFDFGSPIEMLRASGEIGRQALMVSYTNSFWLLYVIAFALAPLVLLLRYRRR</sequence>
<dbReference type="STRING" id="1348853.LK12_09655"/>
<dbReference type="PANTHER" id="PTHR42718">
    <property type="entry name" value="MAJOR FACILITATOR SUPERFAMILY MULTIDRUG TRANSPORTER MFSC"/>
    <property type="match status" value="1"/>
</dbReference>
<dbReference type="CDD" id="cd17503">
    <property type="entry name" value="MFS_LmrB_MDR_like"/>
    <property type="match status" value="1"/>
</dbReference>
<dbReference type="Pfam" id="PF07690">
    <property type="entry name" value="MFS_1"/>
    <property type="match status" value="1"/>
</dbReference>
<feature type="transmembrane region" description="Helical" evidence="8">
    <location>
        <begin position="271"/>
        <end position="296"/>
    </location>
</feature>
<dbReference type="Gene3D" id="1.20.1720.10">
    <property type="entry name" value="Multidrug resistance protein D"/>
    <property type="match status" value="1"/>
</dbReference>
<evidence type="ECO:0000259" key="9">
    <source>
        <dbReference type="PROSITE" id="PS50850"/>
    </source>
</evidence>
<dbReference type="SUPFAM" id="SSF103473">
    <property type="entry name" value="MFS general substrate transporter"/>
    <property type="match status" value="1"/>
</dbReference>
<dbReference type="Gene3D" id="1.20.1250.20">
    <property type="entry name" value="MFS general substrate transporter like domains"/>
    <property type="match status" value="1"/>
</dbReference>
<dbReference type="InterPro" id="IPR001958">
    <property type="entry name" value="Tet-R_TetA/multi-R_MdtG-like"/>
</dbReference>
<evidence type="ECO:0000256" key="4">
    <source>
        <dbReference type="ARBA" id="ARBA00022475"/>
    </source>
</evidence>
<dbReference type="InterPro" id="IPR020846">
    <property type="entry name" value="MFS_dom"/>
</dbReference>
<keyword evidence="11" id="KW-1185">Reference proteome</keyword>
<keyword evidence="6 8" id="KW-1133">Transmembrane helix</keyword>
<feature type="transmembrane region" description="Helical" evidence="8">
    <location>
        <begin position="56"/>
        <end position="76"/>
    </location>
</feature>
<feature type="transmembrane region" description="Helical" evidence="8">
    <location>
        <begin position="479"/>
        <end position="497"/>
    </location>
</feature>
<dbReference type="PANTHER" id="PTHR42718:SF9">
    <property type="entry name" value="MAJOR FACILITATOR SUPERFAMILY MULTIDRUG TRANSPORTER MFSC"/>
    <property type="match status" value="1"/>
</dbReference>
<dbReference type="InterPro" id="IPR011701">
    <property type="entry name" value="MFS"/>
</dbReference>
<keyword evidence="7 8" id="KW-0472">Membrane</keyword>
<dbReference type="PROSITE" id="PS50850">
    <property type="entry name" value="MFS"/>
    <property type="match status" value="1"/>
</dbReference>
<name>A0A0B1ZPR2_9SPHN</name>
<dbReference type="RefSeq" id="WP_039282761.1">
    <property type="nucleotide sequence ID" value="NZ_JTDI01000003.1"/>
</dbReference>
<evidence type="ECO:0000256" key="3">
    <source>
        <dbReference type="ARBA" id="ARBA00022448"/>
    </source>
</evidence>
<feature type="domain" description="Major facilitator superfamily (MFS) profile" evidence="9">
    <location>
        <begin position="17"/>
        <end position="500"/>
    </location>
</feature>
<dbReference type="NCBIfam" id="TIGR00711">
    <property type="entry name" value="efflux_EmrB"/>
    <property type="match status" value="1"/>
</dbReference>
<comment type="subcellular location">
    <subcellularLocation>
        <location evidence="1">Cell membrane</location>
        <topology evidence="1">Multi-pass membrane protein</topology>
    </subcellularLocation>
</comment>
<evidence type="ECO:0000256" key="6">
    <source>
        <dbReference type="ARBA" id="ARBA00022989"/>
    </source>
</evidence>
<dbReference type="GO" id="GO:0005886">
    <property type="term" value="C:plasma membrane"/>
    <property type="evidence" value="ECO:0007669"/>
    <property type="project" value="UniProtKB-SubCell"/>
</dbReference>
<keyword evidence="3" id="KW-0813">Transport</keyword>
<feature type="transmembrane region" description="Helical" evidence="8">
    <location>
        <begin position="170"/>
        <end position="190"/>
    </location>
</feature>
<dbReference type="PRINTS" id="PR01035">
    <property type="entry name" value="TCRTETA"/>
</dbReference>
<dbReference type="AlphaFoldDB" id="A0A0B1ZPR2"/>
<protein>
    <submittedName>
        <fullName evidence="10">DSBA oxidoreductase</fullName>
    </submittedName>
</protein>
<dbReference type="InterPro" id="IPR036259">
    <property type="entry name" value="MFS_trans_sf"/>
</dbReference>
<dbReference type="InterPro" id="IPR004638">
    <property type="entry name" value="EmrB-like"/>
</dbReference>
<evidence type="ECO:0000256" key="5">
    <source>
        <dbReference type="ARBA" id="ARBA00022692"/>
    </source>
</evidence>
<dbReference type="EMBL" id="JTDI01000003">
    <property type="protein sequence ID" value="KHK91167.1"/>
    <property type="molecule type" value="Genomic_DNA"/>
</dbReference>
<evidence type="ECO:0000313" key="11">
    <source>
        <dbReference type="Proteomes" id="UP000031057"/>
    </source>
</evidence>
<gene>
    <name evidence="10" type="ORF">LK12_09655</name>
</gene>
<evidence type="ECO:0000313" key="10">
    <source>
        <dbReference type="EMBL" id="KHK91167.1"/>
    </source>
</evidence>
<feature type="transmembrane region" description="Helical" evidence="8">
    <location>
        <begin position="302"/>
        <end position="329"/>
    </location>
</feature>
<feature type="transmembrane region" description="Helical" evidence="8">
    <location>
        <begin position="404"/>
        <end position="422"/>
    </location>
</feature>
<comment type="caution">
    <text evidence="10">The sequence shown here is derived from an EMBL/GenBank/DDBJ whole genome shotgun (WGS) entry which is preliminary data.</text>
</comment>
<keyword evidence="5 8" id="KW-0812">Transmembrane</keyword>
<comment type="similarity">
    <text evidence="2">Belongs to the major facilitator superfamily. EmrB family.</text>
</comment>
<feature type="transmembrane region" description="Helical" evidence="8">
    <location>
        <begin position="336"/>
        <end position="357"/>
    </location>
</feature>
<evidence type="ECO:0000256" key="8">
    <source>
        <dbReference type="SAM" id="Phobius"/>
    </source>
</evidence>
<organism evidence="10 11">
    <name type="scientific">Novosphingobium malaysiense</name>
    <dbReference type="NCBI Taxonomy" id="1348853"/>
    <lineage>
        <taxon>Bacteria</taxon>
        <taxon>Pseudomonadati</taxon>
        <taxon>Pseudomonadota</taxon>
        <taxon>Alphaproteobacteria</taxon>
        <taxon>Sphingomonadales</taxon>
        <taxon>Sphingomonadaceae</taxon>
        <taxon>Novosphingobium</taxon>
    </lineage>
</organism>
<feature type="transmembrane region" description="Helical" evidence="8">
    <location>
        <begin position="108"/>
        <end position="130"/>
    </location>
</feature>
<evidence type="ECO:0000256" key="1">
    <source>
        <dbReference type="ARBA" id="ARBA00004651"/>
    </source>
</evidence>
<dbReference type="OrthoDB" id="9812221at2"/>
<dbReference type="GO" id="GO:0022857">
    <property type="term" value="F:transmembrane transporter activity"/>
    <property type="evidence" value="ECO:0007669"/>
    <property type="project" value="InterPro"/>
</dbReference>
<feature type="transmembrane region" description="Helical" evidence="8">
    <location>
        <begin position="233"/>
        <end position="250"/>
    </location>
</feature>
<feature type="transmembrane region" description="Helical" evidence="8">
    <location>
        <begin position="369"/>
        <end position="392"/>
    </location>
</feature>
<accession>A0A0B1ZPR2</accession>
<evidence type="ECO:0000256" key="7">
    <source>
        <dbReference type="ARBA" id="ARBA00023136"/>
    </source>
</evidence>
<feature type="transmembrane region" description="Helical" evidence="8">
    <location>
        <begin position="83"/>
        <end position="102"/>
    </location>
</feature>